<sequence>MAMCCCCCHRAVRCPAISAASLEGRQINWRELSRTVGGGDVDVEMKAGEERHKVSEHARDGMRERGNKEGRTWFED</sequence>
<gene>
    <name evidence="2" type="ORF">EYF80_015458</name>
</gene>
<protein>
    <submittedName>
        <fullName evidence="2">Uncharacterized protein</fullName>
    </submittedName>
</protein>
<reference evidence="2 3" key="1">
    <citation type="submission" date="2019-03" db="EMBL/GenBank/DDBJ databases">
        <title>First draft genome of Liparis tanakae, snailfish: a comprehensive survey of snailfish specific genes.</title>
        <authorList>
            <person name="Kim W."/>
            <person name="Song I."/>
            <person name="Jeong J.-H."/>
            <person name="Kim D."/>
            <person name="Kim S."/>
            <person name="Ryu S."/>
            <person name="Song J.Y."/>
            <person name="Lee S.K."/>
        </authorList>
    </citation>
    <scope>NUCLEOTIDE SEQUENCE [LARGE SCALE GENOMIC DNA]</scope>
    <source>
        <tissue evidence="2">Muscle</tissue>
    </source>
</reference>
<dbReference type="AlphaFoldDB" id="A0A4Z2I9Y6"/>
<accession>A0A4Z2I9Y6</accession>
<evidence type="ECO:0000313" key="2">
    <source>
        <dbReference type="EMBL" id="TNN74215.1"/>
    </source>
</evidence>
<evidence type="ECO:0000256" key="1">
    <source>
        <dbReference type="SAM" id="MobiDB-lite"/>
    </source>
</evidence>
<proteinExistence type="predicted"/>
<dbReference type="EMBL" id="SRLO01000116">
    <property type="protein sequence ID" value="TNN74215.1"/>
    <property type="molecule type" value="Genomic_DNA"/>
</dbReference>
<name>A0A4Z2I9Y6_9TELE</name>
<dbReference type="Proteomes" id="UP000314294">
    <property type="component" value="Unassembled WGS sequence"/>
</dbReference>
<comment type="caution">
    <text evidence="2">The sequence shown here is derived from an EMBL/GenBank/DDBJ whole genome shotgun (WGS) entry which is preliminary data.</text>
</comment>
<evidence type="ECO:0000313" key="3">
    <source>
        <dbReference type="Proteomes" id="UP000314294"/>
    </source>
</evidence>
<feature type="region of interest" description="Disordered" evidence="1">
    <location>
        <begin position="51"/>
        <end position="76"/>
    </location>
</feature>
<organism evidence="2 3">
    <name type="scientific">Liparis tanakae</name>
    <name type="common">Tanaka's snailfish</name>
    <dbReference type="NCBI Taxonomy" id="230148"/>
    <lineage>
        <taxon>Eukaryota</taxon>
        <taxon>Metazoa</taxon>
        <taxon>Chordata</taxon>
        <taxon>Craniata</taxon>
        <taxon>Vertebrata</taxon>
        <taxon>Euteleostomi</taxon>
        <taxon>Actinopterygii</taxon>
        <taxon>Neopterygii</taxon>
        <taxon>Teleostei</taxon>
        <taxon>Neoteleostei</taxon>
        <taxon>Acanthomorphata</taxon>
        <taxon>Eupercaria</taxon>
        <taxon>Perciformes</taxon>
        <taxon>Cottioidei</taxon>
        <taxon>Cottales</taxon>
        <taxon>Liparidae</taxon>
        <taxon>Liparis</taxon>
    </lineage>
</organism>
<keyword evidence="3" id="KW-1185">Reference proteome</keyword>